<dbReference type="GO" id="GO:0016226">
    <property type="term" value="P:iron-sulfur cluster assembly"/>
    <property type="evidence" value="ECO:0007669"/>
    <property type="project" value="InterPro"/>
</dbReference>
<dbReference type="PROSITE" id="PS01152">
    <property type="entry name" value="HESB"/>
    <property type="match status" value="1"/>
</dbReference>
<dbReference type="AlphaFoldDB" id="A0A538U6Y2"/>
<dbReference type="Proteomes" id="UP000319771">
    <property type="component" value="Unassembled WGS sequence"/>
</dbReference>
<name>A0A538U6Y2_UNCEI</name>
<dbReference type="EMBL" id="VBPB01000163">
    <property type="protein sequence ID" value="TMQ71449.1"/>
    <property type="molecule type" value="Genomic_DNA"/>
</dbReference>
<evidence type="ECO:0000259" key="1">
    <source>
        <dbReference type="Pfam" id="PF01521"/>
    </source>
</evidence>
<sequence length="122" mass="12547">MLTMTDAATRKLAEIMSQQTEPVAGLRLFVEKGGCSGYSYGMAMASEVGAGDWVGEFGGVKVLVDPASAAVLKGVKIDFVESLQGSGFSIENPNAVRSCGCGNSFETEESAAEGSPPGEMSV</sequence>
<reference evidence="2 3" key="1">
    <citation type="journal article" date="2019" name="Nat. Microbiol.">
        <title>Mediterranean grassland soil C-N compound turnover is dependent on rainfall and depth, and is mediated by genomically divergent microorganisms.</title>
        <authorList>
            <person name="Diamond S."/>
            <person name="Andeer P.F."/>
            <person name="Li Z."/>
            <person name="Crits-Christoph A."/>
            <person name="Burstein D."/>
            <person name="Anantharaman K."/>
            <person name="Lane K.R."/>
            <person name="Thomas B.C."/>
            <person name="Pan C."/>
            <person name="Northen T.R."/>
            <person name="Banfield J.F."/>
        </authorList>
    </citation>
    <scope>NUCLEOTIDE SEQUENCE [LARGE SCALE GENOMIC DNA]</scope>
    <source>
        <strain evidence="2">WS_11</strain>
    </source>
</reference>
<dbReference type="InterPro" id="IPR000361">
    <property type="entry name" value="ATAP_core_dom"/>
</dbReference>
<accession>A0A538U6Y2</accession>
<organism evidence="2 3">
    <name type="scientific">Eiseniibacteriota bacterium</name>
    <dbReference type="NCBI Taxonomy" id="2212470"/>
    <lineage>
        <taxon>Bacteria</taxon>
        <taxon>Candidatus Eiseniibacteriota</taxon>
    </lineage>
</organism>
<dbReference type="InterPro" id="IPR016092">
    <property type="entry name" value="ATAP"/>
</dbReference>
<proteinExistence type="predicted"/>
<dbReference type="Gene3D" id="2.60.300.12">
    <property type="entry name" value="HesB-like domain"/>
    <property type="match status" value="1"/>
</dbReference>
<dbReference type="GO" id="GO:0005506">
    <property type="term" value="F:iron ion binding"/>
    <property type="evidence" value="ECO:0007669"/>
    <property type="project" value="TreeGrafter"/>
</dbReference>
<dbReference type="Pfam" id="PF01521">
    <property type="entry name" value="Fe-S_biosyn"/>
    <property type="match status" value="1"/>
</dbReference>
<dbReference type="GO" id="GO:0051537">
    <property type="term" value="F:2 iron, 2 sulfur cluster binding"/>
    <property type="evidence" value="ECO:0007669"/>
    <property type="project" value="TreeGrafter"/>
</dbReference>
<dbReference type="PANTHER" id="PTHR43011">
    <property type="entry name" value="IRON-SULFUR CLUSTER ASSEMBLY 2 HOMOLOG, MITOCHONDRIAL"/>
    <property type="match status" value="1"/>
</dbReference>
<dbReference type="SUPFAM" id="SSF89360">
    <property type="entry name" value="HesB-like domain"/>
    <property type="match status" value="1"/>
</dbReference>
<dbReference type="NCBIfam" id="TIGR00049">
    <property type="entry name" value="iron-sulfur cluster assembly accessory protein"/>
    <property type="match status" value="1"/>
</dbReference>
<feature type="domain" description="Core" evidence="1">
    <location>
        <begin position="2"/>
        <end position="103"/>
    </location>
</feature>
<evidence type="ECO:0000313" key="2">
    <source>
        <dbReference type="EMBL" id="TMQ71449.1"/>
    </source>
</evidence>
<comment type="caution">
    <text evidence="2">The sequence shown here is derived from an EMBL/GenBank/DDBJ whole genome shotgun (WGS) entry which is preliminary data.</text>
</comment>
<gene>
    <name evidence="2" type="ORF">E6K81_10080</name>
</gene>
<dbReference type="InterPro" id="IPR017870">
    <property type="entry name" value="FeS_cluster_insertion_CS"/>
</dbReference>
<protein>
    <submittedName>
        <fullName evidence="2">Iron-sulfur cluster assembly accessory protein</fullName>
    </submittedName>
</protein>
<dbReference type="PANTHER" id="PTHR43011:SF1">
    <property type="entry name" value="IRON-SULFUR CLUSTER ASSEMBLY 2 HOMOLOG, MITOCHONDRIAL"/>
    <property type="match status" value="1"/>
</dbReference>
<evidence type="ECO:0000313" key="3">
    <source>
        <dbReference type="Proteomes" id="UP000319771"/>
    </source>
</evidence>
<dbReference type="GO" id="GO:0051539">
    <property type="term" value="F:4 iron, 4 sulfur cluster binding"/>
    <property type="evidence" value="ECO:0007669"/>
    <property type="project" value="TreeGrafter"/>
</dbReference>
<dbReference type="InterPro" id="IPR035903">
    <property type="entry name" value="HesB-like_dom_sf"/>
</dbReference>